<proteinExistence type="predicted"/>
<dbReference type="EMBL" id="CAJNDS010000451">
    <property type="protein sequence ID" value="CAE7207905.1"/>
    <property type="molecule type" value="Genomic_DNA"/>
</dbReference>
<dbReference type="Proteomes" id="UP000604046">
    <property type="component" value="Unassembled WGS sequence"/>
</dbReference>
<evidence type="ECO:0000256" key="1">
    <source>
        <dbReference type="SAM" id="MobiDB-lite"/>
    </source>
</evidence>
<gene>
    <name evidence="2" type="primary">Catsper1</name>
    <name evidence="2" type="ORF">SNAT2548_LOCUS6745</name>
</gene>
<name>A0A812JJ62_9DINO</name>
<reference evidence="2" key="1">
    <citation type="submission" date="2021-02" db="EMBL/GenBank/DDBJ databases">
        <authorList>
            <person name="Dougan E. K."/>
            <person name="Rhodes N."/>
            <person name="Thang M."/>
            <person name="Chan C."/>
        </authorList>
    </citation>
    <scope>NUCLEOTIDE SEQUENCE</scope>
</reference>
<feature type="region of interest" description="Disordered" evidence="1">
    <location>
        <begin position="76"/>
        <end position="153"/>
    </location>
</feature>
<evidence type="ECO:0000313" key="3">
    <source>
        <dbReference type="Proteomes" id="UP000604046"/>
    </source>
</evidence>
<evidence type="ECO:0000313" key="2">
    <source>
        <dbReference type="EMBL" id="CAE7207905.1"/>
    </source>
</evidence>
<feature type="compositionally biased region" description="Acidic residues" evidence="1">
    <location>
        <begin position="117"/>
        <end position="129"/>
    </location>
</feature>
<keyword evidence="3" id="KW-1185">Reference proteome</keyword>
<organism evidence="2 3">
    <name type="scientific">Symbiodinium natans</name>
    <dbReference type="NCBI Taxonomy" id="878477"/>
    <lineage>
        <taxon>Eukaryota</taxon>
        <taxon>Sar</taxon>
        <taxon>Alveolata</taxon>
        <taxon>Dinophyceae</taxon>
        <taxon>Suessiales</taxon>
        <taxon>Symbiodiniaceae</taxon>
        <taxon>Symbiodinium</taxon>
    </lineage>
</organism>
<dbReference type="AlphaFoldDB" id="A0A812JJ62"/>
<comment type="caution">
    <text evidence="2">The sequence shown here is derived from an EMBL/GenBank/DDBJ whole genome shotgun (WGS) entry which is preliminary data.</text>
</comment>
<accession>A0A812JJ62</accession>
<sequence>MLWICESPGRHHSGVAWQASSVSRYRDPAHNRRLNFLGQHCAEELIERSHSEVRQEQALVESAQRQLVIIEWDEKRRTTFPGLLPPEPKKPLRPAPWEQPKPRRSSTETQAAPPMETIEEPFEDPDALDPGEAPEQPKPAPRSPERRASTEPT</sequence>
<feature type="compositionally biased region" description="Basic and acidic residues" evidence="1">
    <location>
        <begin position="143"/>
        <end position="153"/>
    </location>
</feature>
<protein>
    <submittedName>
        <fullName evidence="2">Catsper1 protein</fullName>
    </submittedName>
</protein>